<evidence type="ECO:0008006" key="7">
    <source>
        <dbReference type="Google" id="ProtNLM"/>
    </source>
</evidence>
<keyword evidence="6" id="KW-1185">Reference proteome</keyword>
<dbReference type="Proteomes" id="UP000807306">
    <property type="component" value="Unassembled WGS sequence"/>
</dbReference>
<reference evidence="5" key="1">
    <citation type="submission" date="2020-11" db="EMBL/GenBank/DDBJ databases">
        <authorList>
            <consortium name="DOE Joint Genome Institute"/>
            <person name="Ahrendt S."/>
            <person name="Riley R."/>
            <person name="Andreopoulos W."/>
            <person name="Labutti K."/>
            <person name="Pangilinan J."/>
            <person name="Ruiz-Duenas F.J."/>
            <person name="Barrasa J.M."/>
            <person name="Sanchez-Garcia M."/>
            <person name="Camarero S."/>
            <person name="Miyauchi S."/>
            <person name="Serrano A."/>
            <person name="Linde D."/>
            <person name="Babiker R."/>
            <person name="Drula E."/>
            <person name="Ayuso-Fernandez I."/>
            <person name="Pacheco R."/>
            <person name="Padilla G."/>
            <person name="Ferreira P."/>
            <person name="Barriuso J."/>
            <person name="Kellner H."/>
            <person name="Castanera R."/>
            <person name="Alfaro M."/>
            <person name="Ramirez L."/>
            <person name="Pisabarro A.G."/>
            <person name="Kuo A."/>
            <person name="Tritt A."/>
            <person name="Lipzen A."/>
            <person name="He G."/>
            <person name="Yan M."/>
            <person name="Ng V."/>
            <person name="Cullen D."/>
            <person name="Martin F."/>
            <person name="Rosso M.-N."/>
            <person name="Henrissat B."/>
            <person name="Hibbett D."/>
            <person name="Martinez A.T."/>
            <person name="Grigoriev I.V."/>
        </authorList>
    </citation>
    <scope>NUCLEOTIDE SEQUENCE</scope>
    <source>
        <strain evidence="5">CBS 506.95</strain>
    </source>
</reference>
<comment type="caution">
    <text evidence="5">The sequence shown here is derived from an EMBL/GenBank/DDBJ whole genome shotgun (WGS) entry which is preliminary data.</text>
</comment>
<feature type="compositionally biased region" description="Polar residues" evidence="2">
    <location>
        <begin position="313"/>
        <end position="329"/>
    </location>
</feature>
<name>A0A9P6JTB0_9AGAR</name>
<dbReference type="GO" id="GO:0007165">
    <property type="term" value="P:signal transduction"/>
    <property type="evidence" value="ECO:0007669"/>
    <property type="project" value="InterPro"/>
</dbReference>
<evidence type="ECO:0000256" key="1">
    <source>
        <dbReference type="SAM" id="Coils"/>
    </source>
</evidence>
<dbReference type="OrthoDB" id="8883818at2759"/>
<dbReference type="InterPro" id="IPR001660">
    <property type="entry name" value="SAM"/>
</dbReference>
<dbReference type="SUPFAM" id="SSF54236">
    <property type="entry name" value="Ubiquitin-like"/>
    <property type="match status" value="1"/>
</dbReference>
<dbReference type="Gene3D" id="3.10.20.90">
    <property type="entry name" value="Phosphatidylinositol 3-kinase Catalytic Subunit, Chain A, domain 1"/>
    <property type="match status" value="1"/>
</dbReference>
<evidence type="ECO:0000256" key="2">
    <source>
        <dbReference type="SAM" id="MobiDB-lite"/>
    </source>
</evidence>
<evidence type="ECO:0000259" key="3">
    <source>
        <dbReference type="PROSITE" id="PS50105"/>
    </source>
</evidence>
<gene>
    <name evidence="5" type="ORF">CPB83DRAFT_891622</name>
</gene>
<dbReference type="EMBL" id="MU157834">
    <property type="protein sequence ID" value="KAF9531738.1"/>
    <property type="molecule type" value="Genomic_DNA"/>
</dbReference>
<dbReference type="CDD" id="cd01786">
    <property type="entry name" value="RA_STE50"/>
    <property type="match status" value="1"/>
</dbReference>
<accession>A0A9P6JTB0</accession>
<dbReference type="InterPro" id="IPR029071">
    <property type="entry name" value="Ubiquitin-like_domsf"/>
</dbReference>
<dbReference type="Gene3D" id="1.10.150.50">
    <property type="entry name" value="Transcription Factor, Ets-1"/>
    <property type="match status" value="1"/>
</dbReference>
<dbReference type="Pfam" id="PF00788">
    <property type="entry name" value="RA"/>
    <property type="match status" value="1"/>
</dbReference>
<evidence type="ECO:0000313" key="6">
    <source>
        <dbReference type="Proteomes" id="UP000807306"/>
    </source>
</evidence>
<protein>
    <recommendedName>
        <fullName evidence="7">SAM domain-containing protein</fullName>
    </recommendedName>
</protein>
<evidence type="ECO:0000313" key="5">
    <source>
        <dbReference type="EMBL" id="KAF9531738.1"/>
    </source>
</evidence>
<evidence type="ECO:0000259" key="4">
    <source>
        <dbReference type="PROSITE" id="PS50200"/>
    </source>
</evidence>
<sequence length="344" mass="38322">MPRSLPAVSKHVAEWDEGDVQQWFTSLGYPQYDRLLQGKLNSTEKLKLISPNHEIEHKIRGDALCMIDAGGLQALGVSSAGQRLSILRAIYNLKMEQNIPLDEDSYIPPSESNDVQRSPPIEELKVTVKDQGRRLVTLEEENRALATAMQTFSQEIEKLRSSLKVANEPFAPPQHTRSKSHDLARSTFTKNHLEVPERSQTPVLDPASAAALATPSSSASDMGYGSKVSLNDPTWKVLPAALKKHGNDDDPKEYVMFISYGPQGNRTKRRLELEEKPLYLFKKLKEAKKNPAFLLKKIKEVRYQYGADLSNGTASQELWTPDSGLSNILPTPPSSIRGVTPEPI</sequence>
<feature type="coiled-coil region" evidence="1">
    <location>
        <begin position="121"/>
        <end position="155"/>
    </location>
</feature>
<keyword evidence="1" id="KW-0175">Coiled coil</keyword>
<feature type="region of interest" description="Disordered" evidence="2">
    <location>
        <begin position="313"/>
        <end position="344"/>
    </location>
</feature>
<proteinExistence type="predicted"/>
<dbReference type="InterPro" id="IPR000159">
    <property type="entry name" value="RA_dom"/>
</dbReference>
<dbReference type="AlphaFoldDB" id="A0A9P6JTB0"/>
<dbReference type="InterPro" id="IPR013761">
    <property type="entry name" value="SAM/pointed_sf"/>
</dbReference>
<feature type="domain" description="Ras-associating" evidence="4">
    <location>
        <begin position="227"/>
        <end position="300"/>
    </location>
</feature>
<organism evidence="5 6">
    <name type="scientific">Crepidotus variabilis</name>
    <dbReference type="NCBI Taxonomy" id="179855"/>
    <lineage>
        <taxon>Eukaryota</taxon>
        <taxon>Fungi</taxon>
        <taxon>Dikarya</taxon>
        <taxon>Basidiomycota</taxon>
        <taxon>Agaricomycotina</taxon>
        <taxon>Agaricomycetes</taxon>
        <taxon>Agaricomycetidae</taxon>
        <taxon>Agaricales</taxon>
        <taxon>Agaricineae</taxon>
        <taxon>Crepidotaceae</taxon>
        <taxon>Crepidotus</taxon>
    </lineage>
</organism>
<dbReference type="SUPFAM" id="SSF47769">
    <property type="entry name" value="SAM/Pointed domain"/>
    <property type="match status" value="1"/>
</dbReference>
<feature type="domain" description="SAM" evidence="3">
    <location>
        <begin position="15"/>
        <end position="96"/>
    </location>
</feature>
<dbReference type="PROSITE" id="PS50105">
    <property type="entry name" value="SAM_DOMAIN"/>
    <property type="match status" value="1"/>
</dbReference>
<dbReference type="PROSITE" id="PS50200">
    <property type="entry name" value="RA"/>
    <property type="match status" value="1"/>
</dbReference>